<evidence type="ECO:0000313" key="4">
    <source>
        <dbReference type="Proteomes" id="UP000244722"/>
    </source>
</evidence>
<proteinExistence type="predicted"/>
<evidence type="ECO:0000313" key="3">
    <source>
        <dbReference type="EMBL" id="PUU76810.1"/>
    </source>
</evidence>
<gene>
    <name evidence="3" type="ORF">B9Z19DRAFT_1087576</name>
</gene>
<keyword evidence="4" id="KW-1185">Reference proteome</keyword>
<evidence type="ECO:0000256" key="1">
    <source>
        <dbReference type="SAM" id="Coils"/>
    </source>
</evidence>
<evidence type="ECO:0000256" key="2">
    <source>
        <dbReference type="SAM" id="MobiDB-lite"/>
    </source>
</evidence>
<dbReference type="Proteomes" id="UP000244722">
    <property type="component" value="Unassembled WGS sequence"/>
</dbReference>
<feature type="coiled-coil region" evidence="1">
    <location>
        <begin position="4"/>
        <end position="31"/>
    </location>
</feature>
<sequence length="126" mass="14393">MIENNLKDERIKTLKKEIHDLRNKKKTNRKVIPDQGASFLSQTNIRSFFAYCQAEKQRKHQAKIDRLQTKITATETKLNSLSFEKTLSDAKTKLQGIDTVEDARTDASDSDPADIERPVFPDLGES</sequence>
<organism evidence="3 4">
    <name type="scientific">Tuber borchii</name>
    <name type="common">White truffle</name>
    <dbReference type="NCBI Taxonomy" id="42251"/>
    <lineage>
        <taxon>Eukaryota</taxon>
        <taxon>Fungi</taxon>
        <taxon>Dikarya</taxon>
        <taxon>Ascomycota</taxon>
        <taxon>Pezizomycotina</taxon>
        <taxon>Pezizomycetes</taxon>
        <taxon>Pezizales</taxon>
        <taxon>Tuberaceae</taxon>
        <taxon>Tuber</taxon>
    </lineage>
</organism>
<dbReference type="AlphaFoldDB" id="A0A2T6ZMU1"/>
<reference evidence="3 4" key="1">
    <citation type="submission" date="2017-04" db="EMBL/GenBank/DDBJ databases">
        <title>Draft genome sequence of Tuber borchii Vittad., a whitish edible truffle.</title>
        <authorList>
            <consortium name="DOE Joint Genome Institute"/>
            <person name="Murat C."/>
            <person name="Kuo A."/>
            <person name="Barry K.W."/>
            <person name="Clum A."/>
            <person name="Dockter R.B."/>
            <person name="Fauchery L."/>
            <person name="Iotti M."/>
            <person name="Kohler A."/>
            <person name="Labutti K."/>
            <person name="Lindquist E.A."/>
            <person name="Lipzen A."/>
            <person name="Ohm R.A."/>
            <person name="Wang M."/>
            <person name="Grigoriev I.V."/>
            <person name="Zambonelli A."/>
            <person name="Martin F.M."/>
        </authorList>
    </citation>
    <scope>NUCLEOTIDE SEQUENCE [LARGE SCALE GENOMIC DNA]</scope>
    <source>
        <strain evidence="3 4">Tbo3840</strain>
    </source>
</reference>
<dbReference type="STRING" id="42251.A0A2T6ZMU1"/>
<dbReference type="OrthoDB" id="4327074at2759"/>
<dbReference type="EMBL" id="NESQ01000174">
    <property type="protein sequence ID" value="PUU76810.1"/>
    <property type="molecule type" value="Genomic_DNA"/>
</dbReference>
<accession>A0A2T6ZMU1</accession>
<feature type="coiled-coil region" evidence="1">
    <location>
        <begin position="57"/>
        <end position="84"/>
    </location>
</feature>
<keyword evidence="1" id="KW-0175">Coiled coil</keyword>
<feature type="region of interest" description="Disordered" evidence="2">
    <location>
        <begin position="94"/>
        <end position="126"/>
    </location>
</feature>
<protein>
    <submittedName>
        <fullName evidence="3">Uncharacterized protein</fullName>
    </submittedName>
</protein>
<comment type="caution">
    <text evidence="3">The sequence shown here is derived from an EMBL/GenBank/DDBJ whole genome shotgun (WGS) entry which is preliminary data.</text>
</comment>
<name>A0A2T6ZMU1_TUBBO</name>